<gene>
    <name evidence="1" type="ORF">J2W39_000518</name>
</gene>
<sequence length="204" mass="21584">MVHTDEFKGPEADALPDTATVPAELAALYLCMAPAQLADLRKSKRPDGRAGNGASIIKPVEGGAKDPVLYQLGTLRGFAKTHTAPTAFDTALDSGLPGWVSARLPFFAEREPRIKRGRRVLIGGAWDRADPLREKRFADLAKGRIRFTSLTCAEAAASLWADVASHSALAEKGLALLRRETEAIEAALAATAQLAAASNPDAVA</sequence>
<dbReference type="AlphaFoldDB" id="A0AAW8E9R7"/>
<accession>A0AAW8E9R7</accession>
<comment type="caution">
    <text evidence="1">The sequence shown here is derived from an EMBL/GenBank/DDBJ whole genome shotgun (WGS) entry which is preliminary data.</text>
</comment>
<name>A0AAW8E9R7_VARPD</name>
<dbReference type="EMBL" id="JAUSRV010000001">
    <property type="protein sequence ID" value="MDP9969295.1"/>
    <property type="molecule type" value="Genomic_DNA"/>
</dbReference>
<reference evidence="1" key="1">
    <citation type="submission" date="2023-07" db="EMBL/GenBank/DDBJ databases">
        <title>Sorghum-associated microbial communities from plants grown in Nebraska, USA.</title>
        <authorList>
            <person name="Schachtman D."/>
        </authorList>
    </citation>
    <scope>NUCLEOTIDE SEQUENCE</scope>
    <source>
        <strain evidence="1">DS3315</strain>
    </source>
</reference>
<protein>
    <submittedName>
        <fullName evidence="1">Uncharacterized protein</fullName>
    </submittedName>
</protein>
<organism evidence="1 2">
    <name type="scientific">Variovorax paradoxus</name>
    <dbReference type="NCBI Taxonomy" id="34073"/>
    <lineage>
        <taxon>Bacteria</taxon>
        <taxon>Pseudomonadati</taxon>
        <taxon>Pseudomonadota</taxon>
        <taxon>Betaproteobacteria</taxon>
        <taxon>Burkholderiales</taxon>
        <taxon>Comamonadaceae</taxon>
        <taxon>Variovorax</taxon>
    </lineage>
</organism>
<dbReference type="RefSeq" id="WP_307592001.1">
    <property type="nucleotide sequence ID" value="NZ_CAXUQE020000001.1"/>
</dbReference>
<evidence type="ECO:0000313" key="1">
    <source>
        <dbReference type="EMBL" id="MDP9969295.1"/>
    </source>
</evidence>
<dbReference type="Proteomes" id="UP001224845">
    <property type="component" value="Unassembled WGS sequence"/>
</dbReference>
<evidence type="ECO:0000313" key="2">
    <source>
        <dbReference type="Proteomes" id="UP001224845"/>
    </source>
</evidence>
<proteinExistence type="predicted"/>